<evidence type="ECO:0000313" key="10">
    <source>
        <dbReference type="Proteomes" id="UP001567538"/>
    </source>
</evidence>
<dbReference type="Gene3D" id="1.10.10.60">
    <property type="entry name" value="Homeodomain-like"/>
    <property type="match status" value="2"/>
</dbReference>
<name>A0ABD1HGH4_SALDI</name>
<dbReference type="Proteomes" id="UP001567538">
    <property type="component" value="Unassembled WGS sequence"/>
</dbReference>
<evidence type="ECO:0000259" key="8">
    <source>
        <dbReference type="PROSITE" id="PS51294"/>
    </source>
</evidence>
<evidence type="ECO:0000259" key="7">
    <source>
        <dbReference type="PROSITE" id="PS50090"/>
    </source>
</evidence>
<keyword evidence="10" id="KW-1185">Reference proteome</keyword>
<dbReference type="FunFam" id="1.10.10.60:FF:000001">
    <property type="entry name" value="MYB-related transcription factor"/>
    <property type="match status" value="1"/>
</dbReference>
<feature type="domain" description="HTH myb-type" evidence="8">
    <location>
        <begin position="9"/>
        <end position="65"/>
    </location>
</feature>
<dbReference type="InterPro" id="IPR009057">
    <property type="entry name" value="Homeodomain-like_sf"/>
</dbReference>
<dbReference type="GO" id="GO:0005634">
    <property type="term" value="C:nucleus"/>
    <property type="evidence" value="ECO:0007669"/>
    <property type="project" value="UniProtKB-SubCell"/>
</dbReference>
<dbReference type="GO" id="GO:0003677">
    <property type="term" value="F:DNA binding"/>
    <property type="evidence" value="ECO:0007669"/>
    <property type="project" value="UniProtKB-KW"/>
</dbReference>
<dbReference type="InterPro" id="IPR017930">
    <property type="entry name" value="Myb_dom"/>
</dbReference>
<dbReference type="PANTHER" id="PTHR10641:SF1377">
    <property type="entry name" value="MYB-RELATED PROTEIN MYB4-LIKE"/>
    <property type="match status" value="1"/>
</dbReference>
<evidence type="ECO:0000256" key="3">
    <source>
        <dbReference type="ARBA" id="ARBA00023125"/>
    </source>
</evidence>
<dbReference type="SMART" id="SM00717">
    <property type="entry name" value="SANT"/>
    <property type="match status" value="2"/>
</dbReference>
<dbReference type="EMBL" id="JBEAFC010000006">
    <property type="protein sequence ID" value="KAL1554169.1"/>
    <property type="molecule type" value="Genomic_DNA"/>
</dbReference>
<comment type="function">
    <text evidence="5">Transcription factor.</text>
</comment>
<comment type="caution">
    <text evidence="9">The sequence shown here is derived from an EMBL/GenBank/DDBJ whole genome shotgun (WGS) entry which is preliminary data.</text>
</comment>
<reference evidence="9 10" key="1">
    <citation type="submission" date="2024-06" db="EMBL/GenBank/DDBJ databases">
        <title>A chromosome level genome sequence of Diviner's sage (Salvia divinorum).</title>
        <authorList>
            <person name="Ford S.A."/>
            <person name="Ro D.-K."/>
            <person name="Ness R.W."/>
            <person name="Phillips M.A."/>
        </authorList>
    </citation>
    <scope>NUCLEOTIDE SEQUENCE [LARGE SCALE GENOMIC DNA]</scope>
    <source>
        <strain evidence="9">SAF-2024a</strain>
        <tissue evidence="9">Leaf</tissue>
    </source>
</reference>
<dbReference type="PANTHER" id="PTHR10641">
    <property type="entry name" value="MYB FAMILY TRANSCRIPTION FACTOR"/>
    <property type="match status" value="1"/>
</dbReference>
<comment type="subcellular location">
    <subcellularLocation>
        <location evidence="1">Nucleus</location>
    </subcellularLocation>
</comment>
<protein>
    <submittedName>
        <fullName evidence="9">Transcription factor MYB8-like</fullName>
    </submittedName>
</protein>
<evidence type="ECO:0000313" key="9">
    <source>
        <dbReference type="EMBL" id="KAL1554169.1"/>
    </source>
</evidence>
<dbReference type="InterPro" id="IPR001005">
    <property type="entry name" value="SANT/Myb"/>
</dbReference>
<dbReference type="SUPFAM" id="SSF46689">
    <property type="entry name" value="Homeodomain-like"/>
    <property type="match status" value="1"/>
</dbReference>
<keyword evidence="3" id="KW-0238">DNA-binding</keyword>
<dbReference type="Pfam" id="PF00249">
    <property type="entry name" value="Myb_DNA-binding"/>
    <property type="match status" value="2"/>
</dbReference>
<sequence>MVKGTYVDKNGVRKGAWTQQEDDKLRACVERFGHSNWRLLPKFAGLDRCGKGCRLRWMNHLKPGINRGDYTQQEKNLIAKLHRQHGNKWSAIAAELPGRTDHGVKNYWNARHKNRQNTTGEEAEMSDEPSEHIKSREASSQVFVLESSDLINSTVVPADAELGSDSSMEQSCSIASTATQDVDNSFWTQPFVVETDSYDHAYDFRECDGAGSVLSPLFDTWWDDVNHMQLLYF</sequence>
<evidence type="ECO:0000256" key="6">
    <source>
        <dbReference type="SAM" id="MobiDB-lite"/>
    </source>
</evidence>
<dbReference type="PROSITE" id="PS50090">
    <property type="entry name" value="MYB_LIKE"/>
    <property type="match status" value="2"/>
</dbReference>
<dbReference type="InterPro" id="IPR015495">
    <property type="entry name" value="Myb_TF_plants"/>
</dbReference>
<dbReference type="CDD" id="cd00167">
    <property type="entry name" value="SANT"/>
    <property type="match status" value="2"/>
</dbReference>
<feature type="domain" description="HTH myb-type" evidence="8">
    <location>
        <begin position="66"/>
        <end position="116"/>
    </location>
</feature>
<feature type="domain" description="Myb-like" evidence="7">
    <location>
        <begin position="62"/>
        <end position="112"/>
    </location>
</feature>
<keyword evidence="4" id="KW-0539">Nucleus</keyword>
<evidence type="ECO:0000256" key="1">
    <source>
        <dbReference type="ARBA" id="ARBA00004123"/>
    </source>
</evidence>
<feature type="region of interest" description="Disordered" evidence="6">
    <location>
        <begin position="113"/>
        <end position="138"/>
    </location>
</feature>
<evidence type="ECO:0000256" key="2">
    <source>
        <dbReference type="ARBA" id="ARBA00022737"/>
    </source>
</evidence>
<gene>
    <name evidence="9" type="ORF">AAHA92_14759</name>
</gene>
<proteinExistence type="predicted"/>
<organism evidence="9 10">
    <name type="scientific">Salvia divinorum</name>
    <name type="common">Maria pastora</name>
    <name type="synonym">Diviner's sage</name>
    <dbReference type="NCBI Taxonomy" id="28513"/>
    <lineage>
        <taxon>Eukaryota</taxon>
        <taxon>Viridiplantae</taxon>
        <taxon>Streptophyta</taxon>
        <taxon>Embryophyta</taxon>
        <taxon>Tracheophyta</taxon>
        <taxon>Spermatophyta</taxon>
        <taxon>Magnoliopsida</taxon>
        <taxon>eudicotyledons</taxon>
        <taxon>Gunneridae</taxon>
        <taxon>Pentapetalae</taxon>
        <taxon>asterids</taxon>
        <taxon>lamiids</taxon>
        <taxon>Lamiales</taxon>
        <taxon>Lamiaceae</taxon>
        <taxon>Nepetoideae</taxon>
        <taxon>Mentheae</taxon>
        <taxon>Salviinae</taxon>
        <taxon>Salvia</taxon>
        <taxon>Salvia subgen. Calosphace</taxon>
    </lineage>
</organism>
<feature type="domain" description="Myb-like" evidence="7">
    <location>
        <begin position="9"/>
        <end position="61"/>
    </location>
</feature>
<accession>A0ABD1HGH4</accession>
<dbReference type="AlphaFoldDB" id="A0ABD1HGH4"/>
<keyword evidence="2" id="KW-0677">Repeat</keyword>
<evidence type="ECO:0000256" key="4">
    <source>
        <dbReference type="ARBA" id="ARBA00023242"/>
    </source>
</evidence>
<evidence type="ECO:0000256" key="5">
    <source>
        <dbReference type="ARBA" id="ARBA00057804"/>
    </source>
</evidence>
<dbReference type="PROSITE" id="PS51294">
    <property type="entry name" value="HTH_MYB"/>
    <property type="match status" value="2"/>
</dbReference>